<gene>
    <name evidence="2" type="ORF">KC01_LOCUS16203</name>
</gene>
<feature type="compositionally biased region" description="Polar residues" evidence="1">
    <location>
        <begin position="74"/>
        <end position="90"/>
    </location>
</feature>
<name>A0AAV2KCQ6_KNICA</name>
<accession>A0AAV2KCQ6</accession>
<dbReference type="Proteomes" id="UP001497482">
    <property type="component" value="Chromosome 17"/>
</dbReference>
<sequence>MWRLCGDYVETIAPRTKPSRTKPSRTKASRTKPSRTKPSGPNPPDQSLRTADITQVHRCGAGGGPVGGREIVNHSRTSCPGAQPSTQTGNGAEHFLSSRPMGGGRLR</sequence>
<organism evidence="2 3">
    <name type="scientific">Knipowitschia caucasica</name>
    <name type="common">Caucasian dwarf goby</name>
    <name type="synonym">Pomatoschistus caucasicus</name>
    <dbReference type="NCBI Taxonomy" id="637954"/>
    <lineage>
        <taxon>Eukaryota</taxon>
        <taxon>Metazoa</taxon>
        <taxon>Chordata</taxon>
        <taxon>Craniata</taxon>
        <taxon>Vertebrata</taxon>
        <taxon>Euteleostomi</taxon>
        <taxon>Actinopterygii</taxon>
        <taxon>Neopterygii</taxon>
        <taxon>Teleostei</taxon>
        <taxon>Neoteleostei</taxon>
        <taxon>Acanthomorphata</taxon>
        <taxon>Gobiaria</taxon>
        <taxon>Gobiiformes</taxon>
        <taxon>Gobioidei</taxon>
        <taxon>Gobiidae</taxon>
        <taxon>Gobiinae</taxon>
        <taxon>Knipowitschia</taxon>
    </lineage>
</organism>
<protein>
    <submittedName>
        <fullName evidence="2">Uncharacterized protein</fullName>
    </submittedName>
</protein>
<proteinExistence type="predicted"/>
<dbReference type="AlphaFoldDB" id="A0AAV2KCQ6"/>
<feature type="region of interest" description="Disordered" evidence="1">
    <location>
        <begin position="1"/>
        <end position="107"/>
    </location>
</feature>
<evidence type="ECO:0000313" key="3">
    <source>
        <dbReference type="Proteomes" id="UP001497482"/>
    </source>
</evidence>
<evidence type="ECO:0000256" key="1">
    <source>
        <dbReference type="SAM" id="MobiDB-lite"/>
    </source>
</evidence>
<keyword evidence="3" id="KW-1185">Reference proteome</keyword>
<dbReference type="EMBL" id="OZ035839">
    <property type="protein sequence ID" value="CAL1586061.1"/>
    <property type="molecule type" value="Genomic_DNA"/>
</dbReference>
<reference evidence="2 3" key="1">
    <citation type="submission" date="2024-04" db="EMBL/GenBank/DDBJ databases">
        <authorList>
            <person name="Waldvogel A.-M."/>
            <person name="Schoenle A."/>
        </authorList>
    </citation>
    <scope>NUCLEOTIDE SEQUENCE [LARGE SCALE GENOMIC DNA]</scope>
</reference>
<feature type="compositionally biased region" description="Basic residues" evidence="1">
    <location>
        <begin position="17"/>
        <end position="35"/>
    </location>
</feature>
<evidence type="ECO:0000313" key="2">
    <source>
        <dbReference type="EMBL" id="CAL1586061.1"/>
    </source>
</evidence>